<keyword evidence="3 7" id="KW-0479">Metal-binding</keyword>
<protein>
    <submittedName>
        <fullName evidence="9">Alcohol dehydrogenase</fullName>
    </submittedName>
</protein>
<evidence type="ECO:0000256" key="4">
    <source>
        <dbReference type="ARBA" id="ARBA00022833"/>
    </source>
</evidence>
<keyword evidence="5" id="KW-0560">Oxidoreductase</keyword>
<dbReference type="Gene3D" id="3.90.180.10">
    <property type="entry name" value="Medium-chain alcohol dehydrogenases, catalytic domain"/>
    <property type="match status" value="1"/>
</dbReference>
<comment type="similarity">
    <text evidence="2 7">Belongs to the zinc-containing alcohol dehydrogenase family.</text>
</comment>
<evidence type="ECO:0000256" key="7">
    <source>
        <dbReference type="RuleBase" id="RU361277"/>
    </source>
</evidence>
<evidence type="ECO:0000259" key="8">
    <source>
        <dbReference type="SMART" id="SM00829"/>
    </source>
</evidence>
<sequence>MATTSGVAATMKVAQITNPKTGFQIVEREIPKPGAGHVRIKVQACGVCHSDVLTVEGFWPGIEYPRVPGHEVAGVVDELGDGVSNWKKGQRVGVGWHGGHDNTCSECRRGDFNNCKNMKIAGISYDGGYQQYMVAPEEALVAIPDSLSDVEAAPLLCAGITTYNALRHSGALPGDLVAVQGIGGLGHLGVQFANKSGYKVAAIGRGPENAPLAKKLGATFYIDSKATKAAEELQKLGGAKVILATAPDSKSITELIDGLGPNGKLVVIGVSFDPIEVTPVQLITGQKSIQGWASGTPSDSEDTLRFSELTGVRPMIETYPLEKAAEAYARMMSGHAQFRVVLTM</sequence>
<dbReference type="Pfam" id="PF00107">
    <property type="entry name" value="ADH_zinc_N"/>
    <property type="match status" value="1"/>
</dbReference>
<dbReference type="KEGG" id="tpsc:RBB77_02130"/>
<keyword evidence="4 7" id="KW-0862">Zinc</keyword>
<dbReference type="AlphaFoldDB" id="A0AAU7ZS11"/>
<dbReference type="InterPro" id="IPR013154">
    <property type="entry name" value="ADH-like_N"/>
</dbReference>
<dbReference type="GO" id="GO:0008270">
    <property type="term" value="F:zinc ion binding"/>
    <property type="evidence" value="ECO:0007669"/>
    <property type="project" value="InterPro"/>
</dbReference>
<dbReference type="PROSITE" id="PS00059">
    <property type="entry name" value="ADH_ZINC"/>
    <property type="match status" value="1"/>
</dbReference>
<dbReference type="SUPFAM" id="SSF50129">
    <property type="entry name" value="GroES-like"/>
    <property type="match status" value="1"/>
</dbReference>
<proteinExistence type="inferred from homology"/>
<evidence type="ECO:0000256" key="3">
    <source>
        <dbReference type="ARBA" id="ARBA00022723"/>
    </source>
</evidence>
<comment type="cofactor">
    <cofactor evidence="1 7">
        <name>Zn(2+)</name>
        <dbReference type="ChEBI" id="CHEBI:29105"/>
    </cofactor>
</comment>
<reference evidence="9" key="1">
    <citation type="submission" date="2023-08" db="EMBL/GenBank/DDBJ databases">
        <authorList>
            <person name="Messyasz A."/>
            <person name="Mannisto M.K."/>
            <person name="Kerkhof L.J."/>
            <person name="Haggblom M."/>
        </authorList>
    </citation>
    <scope>NUCLEOTIDE SEQUENCE</scope>
    <source>
        <strain evidence="9">X5P6</strain>
    </source>
</reference>
<dbReference type="InterPro" id="IPR002328">
    <property type="entry name" value="ADH_Zn_CS"/>
</dbReference>
<keyword evidence="6" id="KW-0520">NAD</keyword>
<dbReference type="InterPro" id="IPR020843">
    <property type="entry name" value="ER"/>
</dbReference>
<dbReference type="RefSeq" id="WP_353064549.1">
    <property type="nucleotide sequence ID" value="NZ_CP132942.1"/>
</dbReference>
<evidence type="ECO:0000256" key="5">
    <source>
        <dbReference type="ARBA" id="ARBA00023002"/>
    </source>
</evidence>
<reference evidence="9" key="2">
    <citation type="journal article" date="2024" name="Environ. Microbiol.">
        <title>Genome analysis and description of Tunturibacter gen. nov. expands the diversity of Terriglobia in tundra soils.</title>
        <authorList>
            <person name="Messyasz A."/>
            <person name="Mannisto M.K."/>
            <person name="Kerkhof L.J."/>
            <person name="Haggblom M.M."/>
        </authorList>
    </citation>
    <scope>NUCLEOTIDE SEQUENCE</scope>
    <source>
        <strain evidence="9">X5P6</strain>
    </source>
</reference>
<evidence type="ECO:0000256" key="2">
    <source>
        <dbReference type="ARBA" id="ARBA00008072"/>
    </source>
</evidence>
<evidence type="ECO:0000256" key="1">
    <source>
        <dbReference type="ARBA" id="ARBA00001947"/>
    </source>
</evidence>
<dbReference type="InterPro" id="IPR036291">
    <property type="entry name" value="NAD(P)-bd_dom_sf"/>
</dbReference>
<dbReference type="CDD" id="cd08296">
    <property type="entry name" value="CAD_like"/>
    <property type="match status" value="1"/>
</dbReference>
<dbReference type="FunFam" id="3.40.50.720:FF:000039">
    <property type="entry name" value="Alcohol dehydrogenase AdhP"/>
    <property type="match status" value="1"/>
</dbReference>
<dbReference type="GO" id="GO:0004022">
    <property type="term" value="F:alcohol dehydrogenase (NAD+) activity"/>
    <property type="evidence" value="ECO:0007669"/>
    <property type="project" value="TreeGrafter"/>
</dbReference>
<evidence type="ECO:0000313" key="9">
    <source>
        <dbReference type="EMBL" id="XCB33706.1"/>
    </source>
</evidence>
<dbReference type="EMBL" id="CP132942">
    <property type="protein sequence ID" value="XCB33706.1"/>
    <property type="molecule type" value="Genomic_DNA"/>
</dbReference>
<dbReference type="Gene3D" id="3.40.50.720">
    <property type="entry name" value="NAD(P)-binding Rossmann-like Domain"/>
    <property type="match status" value="1"/>
</dbReference>
<dbReference type="SMART" id="SM00829">
    <property type="entry name" value="PKS_ER"/>
    <property type="match status" value="1"/>
</dbReference>
<gene>
    <name evidence="9" type="ORF">RBB77_02130</name>
</gene>
<dbReference type="PANTHER" id="PTHR42940:SF7">
    <property type="entry name" value="ALCOHOL DEHYDROGENASE-LIKE N-TERMINAL DOMAIN-CONTAINING PROTEIN"/>
    <property type="match status" value="1"/>
</dbReference>
<accession>A0AAU7ZS11</accession>
<dbReference type="InterPro" id="IPR013149">
    <property type="entry name" value="ADH-like_C"/>
</dbReference>
<dbReference type="Pfam" id="PF08240">
    <property type="entry name" value="ADH_N"/>
    <property type="match status" value="1"/>
</dbReference>
<dbReference type="GO" id="GO:0005737">
    <property type="term" value="C:cytoplasm"/>
    <property type="evidence" value="ECO:0007669"/>
    <property type="project" value="TreeGrafter"/>
</dbReference>
<name>A0AAU7ZS11_9BACT</name>
<dbReference type="SUPFAM" id="SSF51735">
    <property type="entry name" value="NAD(P)-binding Rossmann-fold domains"/>
    <property type="match status" value="1"/>
</dbReference>
<feature type="domain" description="Enoyl reductase (ER)" evidence="8">
    <location>
        <begin position="20"/>
        <end position="342"/>
    </location>
</feature>
<organism evidence="9">
    <name type="scientific">Tunturiibacter psychrotolerans</name>
    <dbReference type="NCBI Taxonomy" id="3069686"/>
    <lineage>
        <taxon>Bacteria</taxon>
        <taxon>Pseudomonadati</taxon>
        <taxon>Acidobacteriota</taxon>
        <taxon>Terriglobia</taxon>
        <taxon>Terriglobales</taxon>
        <taxon>Acidobacteriaceae</taxon>
        <taxon>Tunturiibacter</taxon>
    </lineage>
</organism>
<evidence type="ECO:0000256" key="6">
    <source>
        <dbReference type="ARBA" id="ARBA00023027"/>
    </source>
</evidence>
<dbReference type="PANTHER" id="PTHR42940">
    <property type="entry name" value="ALCOHOL DEHYDROGENASE 1-RELATED"/>
    <property type="match status" value="1"/>
</dbReference>
<dbReference type="InterPro" id="IPR011032">
    <property type="entry name" value="GroES-like_sf"/>
</dbReference>